<evidence type="ECO:0000313" key="4">
    <source>
        <dbReference type="Proteomes" id="UP000834106"/>
    </source>
</evidence>
<feature type="compositionally biased region" description="Polar residues" evidence="1">
    <location>
        <begin position="114"/>
        <end position="124"/>
    </location>
</feature>
<gene>
    <name evidence="3" type="ORF">FPE_LOCUS21437</name>
</gene>
<keyword evidence="2" id="KW-0472">Membrane</keyword>
<keyword evidence="2" id="KW-1133">Transmembrane helix</keyword>
<sequence length="177" mass="19671">MAYLSVHCAALLSEECSGSCYKIIIEIDKLLSLDLKDSGLRWVDGFDIGHLPILVVIFLVFYLFFLVKVNSGFSLDPMTQQAKSHENSNEDQEPGQKNSCTETRIPEFDKAAQRLSSDSQTPVGGTTGNDMFMVDLGQSSSRRATITPIKKLLSEEMSKETDVKRCSSSVIARVCHW</sequence>
<evidence type="ECO:0000256" key="1">
    <source>
        <dbReference type="SAM" id="MobiDB-lite"/>
    </source>
</evidence>
<dbReference type="EMBL" id="OU503048">
    <property type="protein sequence ID" value="CAI9774007.1"/>
    <property type="molecule type" value="Genomic_DNA"/>
</dbReference>
<feature type="region of interest" description="Disordered" evidence="1">
    <location>
        <begin position="80"/>
        <end position="101"/>
    </location>
</feature>
<dbReference type="AlphaFoldDB" id="A0AAD1ZVE9"/>
<organism evidence="3 4">
    <name type="scientific">Fraxinus pennsylvanica</name>
    <dbReference type="NCBI Taxonomy" id="56036"/>
    <lineage>
        <taxon>Eukaryota</taxon>
        <taxon>Viridiplantae</taxon>
        <taxon>Streptophyta</taxon>
        <taxon>Embryophyta</taxon>
        <taxon>Tracheophyta</taxon>
        <taxon>Spermatophyta</taxon>
        <taxon>Magnoliopsida</taxon>
        <taxon>eudicotyledons</taxon>
        <taxon>Gunneridae</taxon>
        <taxon>Pentapetalae</taxon>
        <taxon>asterids</taxon>
        <taxon>lamiids</taxon>
        <taxon>Lamiales</taxon>
        <taxon>Oleaceae</taxon>
        <taxon>Oleeae</taxon>
        <taxon>Fraxinus</taxon>
    </lineage>
</organism>
<keyword evidence="2" id="KW-0812">Transmembrane</keyword>
<evidence type="ECO:0000313" key="3">
    <source>
        <dbReference type="EMBL" id="CAI9774007.1"/>
    </source>
</evidence>
<keyword evidence="4" id="KW-1185">Reference proteome</keyword>
<feature type="region of interest" description="Disordered" evidence="1">
    <location>
        <begin position="111"/>
        <end position="130"/>
    </location>
</feature>
<proteinExistence type="predicted"/>
<evidence type="ECO:0000256" key="2">
    <source>
        <dbReference type="SAM" id="Phobius"/>
    </source>
</evidence>
<reference evidence="3" key="1">
    <citation type="submission" date="2023-05" db="EMBL/GenBank/DDBJ databases">
        <authorList>
            <person name="Huff M."/>
        </authorList>
    </citation>
    <scope>NUCLEOTIDE SEQUENCE</scope>
</reference>
<protein>
    <submittedName>
        <fullName evidence="3">Uncharacterized protein</fullName>
    </submittedName>
</protein>
<feature type="transmembrane region" description="Helical" evidence="2">
    <location>
        <begin position="48"/>
        <end position="67"/>
    </location>
</feature>
<name>A0AAD1ZVE9_9LAMI</name>
<accession>A0AAD1ZVE9</accession>
<dbReference type="Proteomes" id="UP000834106">
    <property type="component" value="Chromosome 13"/>
</dbReference>